<sequence length="183" mass="21275">MLFNIASVEAISKILTNPTWDILVLFFFLALGFFYGITAGIKRLLSMLFAIYVSILLFINFKYLDFFVEGKSILEVFFFRLVIFLILIVLLCIIFNKIVFSELDKNKKWTRAIILSLLLSFLEIGLLISAVFQFLPAKGLFSFSPIVEKFFASEETFFWWLALPLIALFFIIVKQPKKKINRP</sequence>
<proteinExistence type="predicted"/>
<protein>
    <recommendedName>
        <fullName evidence="4">Colicin V production protein</fullName>
    </recommendedName>
</protein>
<keyword evidence="1" id="KW-0472">Membrane</keyword>
<feature type="transmembrane region" description="Helical" evidence="1">
    <location>
        <begin position="44"/>
        <end position="64"/>
    </location>
</feature>
<dbReference type="Proteomes" id="UP000230353">
    <property type="component" value="Unassembled WGS sequence"/>
</dbReference>
<evidence type="ECO:0000256" key="1">
    <source>
        <dbReference type="SAM" id="Phobius"/>
    </source>
</evidence>
<reference evidence="3" key="1">
    <citation type="submission" date="2017-09" db="EMBL/GenBank/DDBJ databases">
        <title>Depth-based differentiation of microbial function through sediment-hosted aquifers and enrichment of novel symbionts in the deep terrestrial subsurface.</title>
        <authorList>
            <person name="Probst A.J."/>
            <person name="Ladd B."/>
            <person name="Jarett J.K."/>
            <person name="Geller-Mcgrath D.E."/>
            <person name="Sieber C.M.K."/>
            <person name="Emerson J.B."/>
            <person name="Anantharaman K."/>
            <person name="Thomas B.C."/>
            <person name="Malmstrom R."/>
            <person name="Stieglmeier M."/>
            <person name="Klingl A."/>
            <person name="Woyke T."/>
            <person name="Ryan C.M."/>
            <person name="Banfield J.F."/>
        </authorList>
    </citation>
    <scope>NUCLEOTIDE SEQUENCE [LARGE SCALE GENOMIC DNA]</scope>
</reference>
<evidence type="ECO:0008006" key="4">
    <source>
        <dbReference type="Google" id="ProtNLM"/>
    </source>
</evidence>
<name>A0A2H0WN28_9BACT</name>
<accession>A0A2H0WN28</accession>
<feature type="transmembrane region" description="Helical" evidence="1">
    <location>
        <begin position="157"/>
        <end position="173"/>
    </location>
</feature>
<evidence type="ECO:0000313" key="2">
    <source>
        <dbReference type="EMBL" id="PIS13368.1"/>
    </source>
</evidence>
<feature type="transmembrane region" description="Helical" evidence="1">
    <location>
        <begin position="20"/>
        <end position="37"/>
    </location>
</feature>
<organism evidence="2 3">
    <name type="scientific">Candidatus Tagabacteria bacterium CG09_land_8_20_14_0_10_41_14</name>
    <dbReference type="NCBI Taxonomy" id="1975021"/>
    <lineage>
        <taxon>Bacteria</taxon>
        <taxon>Candidatus Tagaibacteriota</taxon>
    </lineage>
</organism>
<keyword evidence="1" id="KW-0812">Transmembrane</keyword>
<keyword evidence="1" id="KW-1133">Transmembrane helix</keyword>
<dbReference type="EMBL" id="PEZL01000032">
    <property type="protein sequence ID" value="PIS13368.1"/>
    <property type="molecule type" value="Genomic_DNA"/>
</dbReference>
<gene>
    <name evidence="2" type="ORF">COT67_02250</name>
</gene>
<evidence type="ECO:0000313" key="3">
    <source>
        <dbReference type="Proteomes" id="UP000230353"/>
    </source>
</evidence>
<dbReference type="AlphaFoldDB" id="A0A2H0WN28"/>
<feature type="transmembrane region" description="Helical" evidence="1">
    <location>
        <begin position="112"/>
        <end position="137"/>
    </location>
</feature>
<feature type="transmembrane region" description="Helical" evidence="1">
    <location>
        <begin position="76"/>
        <end position="100"/>
    </location>
</feature>
<comment type="caution">
    <text evidence="2">The sequence shown here is derived from an EMBL/GenBank/DDBJ whole genome shotgun (WGS) entry which is preliminary data.</text>
</comment>